<dbReference type="NCBIfam" id="NF002017">
    <property type="entry name" value="PRK00823.1-2"/>
    <property type="match status" value="1"/>
</dbReference>
<name>A0A385SJP8_9BACT</name>
<proteinExistence type="inferred from homology"/>
<dbReference type="EC" id="4.2.1.96" evidence="3"/>
<dbReference type="Pfam" id="PF01329">
    <property type="entry name" value="Pterin_4a"/>
    <property type="match status" value="1"/>
</dbReference>
<evidence type="ECO:0000256" key="3">
    <source>
        <dbReference type="ARBA" id="ARBA00013252"/>
    </source>
</evidence>
<sequence length="84" mass="9716">MQRLMEWTTDNNTLKKTFTFADFTEAFAFMTKVAITAEKMNHHPTWTNTYNTVSFALSTHDAGNIVTDKDRKLAKEIDRLATNR</sequence>
<dbReference type="SUPFAM" id="SSF55248">
    <property type="entry name" value="PCD-like"/>
    <property type="match status" value="1"/>
</dbReference>
<comment type="similarity">
    <text evidence="2">Belongs to the pterin-4-alpha-carbinolamine dehydratase family.</text>
</comment>
<reference evidence="6" key="1">
    <citation type="submission" date="2018-09" db="EMBL/GenBank/DDBJ databases">
        <title>Chryseolinea sp. KIS68-18 isolated from soil.</title>
        <authorList>
            <person name="Weon H.-Y."/>
            <person name="Kwon S.-W."/>
            <person name="Lee S.A."/>
        </authorList>
    </citation>
    <scope>NUCLEOTIDE SEQUENCE [LARGE SCALE GENOMIC DNA]</scope>
    <source>
        <strain evidence="6">KIS68-18</strain>
    </source>
</reference>
<evidence type="ECO:0000256" key="4">
    <source>
        <dbReference type="ARBA" id="ARBA00023239"/>
    </source>
</evidence>
<evidence type="ECO:0000256" key="1">
    <source>
        <dbReference type="ARBA" id="ARBA00001554"/>
    </source>
</evidence>
<accession>A0A385SJP8</accession>
<dbReference type="GO" id="GO:0006729">
    <property type="term" value="P:tetrahydrobiopterin biosynthetic process"/>
    <property type="evidence" value="ECO:0007669"/>
    <property type="project" value="InterPro"/>
</dbReference>
<dbReference type="InterPro" id="IPR001533">
    <property type="entry name" value="Pterin_deHydtase"/>
</dbReference>
<dbReference type="OrthoDB" id="9794987at2"/>
<dbReference type="Proteomes" id="UP000266183">
    <property type="component" value="Chromosome"/>
</dbReference>
<keyword evidence="6" id="KW-1185">Reference proteome</keyword>
<dbReference type="Gene3D" id="3.30.1360.20">
    <property type="entry name" value="Transcriptional coactivator/pterin dehydratase"/>
    <property type="match status" value="1"/>
</dbReference>
<dbReference type="GO" id="GO:0008124">
    <property type="term" value="F:4-alpha-hydroxytetrahydrobiopterin dehydratase activity"/>
    <property type="evidence" value="ECO:0007669"/>
    <property type="project" value="UniProtKB-EC"/>
</dbReference>
<keyword evidence="4 5" id="KW-0456">Lyase</keyword>
<dbReference type="PANTHER" id="PTHR12599:SF0">
    <property type="entry name" value="PTERIN-4-ALPHA-CARBINOLAMINE DEHYDRATASE"/>
    <property type="match status" value="1"/>
</dbReference>
<dbReference type="EMBL" id="CP032382">
    <property type="protein sequence ID" value="AYB31174.1"/>
    <property type="molecule type" value="Genomic_DNA"/>
</dbReference>
<comment type="catalytic activity">
    <reaction evidence="1">
        <text>(4aS,6R)-4a-hydroxy-L-erythro-5,6,7,8-tetrahydrobiopterin = (6R)-L-erythro-6,7-dihydrobiopterin + H2O</text>
        <dbReference type="Rhea" id="RHEA:11920"/>
        <dbReference type="ChEBI" id="CHEBI:15377"/>
        <dbReference type="ChEBI" id="CHEBI:15642"/>
        <dbReference type="ChEBI" id="CHEBI:43120"/>
        <dbReference type="EC" id="4.2.1.96"/>
    </reaction>
</comment>
<dbReference type="AlphaFoldDB" id="A0A385SJP8"/>
<evidence type="ECO:0000313" key="5">
    <source>
        <dbReference type="EMBL" id="AYB31174.1"/>
    </source>
</evidence>
<dbReference type="KEGG" id="chk:D4L85_11555"/>
<evidence type="ECO:0000256" key="2">
    <source>
        <dbReference type="ARBA" id="ARBA00006472"/>
    </source>
</evidence>
<organism evidence="5 6">
    <name type="scientific">Chryseolinea soli</name>
    <dbReference type="NCBI Taxonomy" id="2321403"/>
    <lineage>
        <taxon>Bacteria</taxon>
        <taxon>Pseudomonadati</taxon>
        <taxon>Bacteroidota</taxon>
        <taxon>Cytophagia</taxon>
        <taxon>Cytophagales</taxon>
        <taxon>Fulvivirgaceae</taxon>
        <taxon>Chryseolinea</taxon>
    </lineage>
</organism>
<dbReference type="InterPro" id="IPR036428">
    <property type="entry name" value="PCD_sf"/>
</dbReference>
<evidence type="ECO:0000313" key="6">
    <source>
        <dbReference type="Proteomes" id="UP000266183"/>
    </source>
</evidence>
<gene>
    <name evidence="5" type="ORF">D4L85_11555</name>
</gene>
<protein>
    <recommendedName>
        <fullName evidence="3">4a-hydroxytetrahydrobiopterin dehydratase</fullName>
        <ecNumber evidence="3">4.2.1.96</ecNumber>
    </recommendedName>
</protein>
<dbReference type="PANTHER" id="PTHR12599">
    <property type="entry name" value="PTERIN-4-ALPHA-CARBINOLAMINE DEHYDRATASE"/>
    <property type="match status" value="1"/>
</dbReference>